<keyword evidence="18" id="KW-1185">Reference proteome</keyword>
<evidence type="ECO:0000256" key="5">
    <source>
        <dbReference type="ARBA" id="ARBA00022960"/>
    </source>
</evidence>
<evidence type="ECO:0000256" key="1">
    <source>
        <dbReference type="ARBA" id="ARBA00004141"/>
    </source>
</evidence>
<evidence type="ECO:0000256" key="9">
    <source>
        <dbReference type="ARBA" id="ARBA00032370"/>
    </source>
</evidence>
<evidence type="ECO:0000256" key="15">
    <source>
        <dbReference type="ARBA" id="ARBA00049902"/>
    </source>
</evidence>
<name>A0A0D8J9K2_9BACT</name>
<dbReference type="PANTHER" id="PTHR30474:SF2">
    <property type="entry name" value="PEPTIDOGLYCAN GLYCOSYLTRANSFERASE FTSW-RELATED"/>
    <property type="match status" value="1"/>
</dbReference>
<evidence type="ECO:0000256" key="3">
    <source>
        <dbReference type="ARBA" id="ARBA00022679"/>
    </source>
</evidence>
<sequence>MQHSILKLFKGDRVLWMVLMLLSVLSLLIVYSSTGALAYRVAQGNTLKYLFRQVVFLGTGIGVILLMVNVLPIKLYSKLAWWALLASIGFLLFSIAMRGTSFVSSSGRTLNFWGATFQPAEMAKISLVLFSAKILGKRQKTKGDLWEAFKKIIFYTAIVCGLIFISDFSTSALLFATIMTMMFCGRIPLKYLFSLVGIGIALVVTIYFTADLLPDSIGRVHTIKGRIERFINPPPPEASQGITQADYAKLAIYSGGIIGKGPGHSDVSNYMAAAYNDFIFAIIVEEYGLLGGIAVIMLFLIFFFRGVVIVRRATRTFPAFMVIGLTLVLVFQAMINIGVSSGALPVTGQPLPWISLGGTSLLFTSLAFGLILSVSHQNQQDKEVVEQPIMIKAPDEDYEIENDAVND</sequence>
<protein>
    <recommendedName>
        <fullName evidence="12">Probable peptidoglycan glycosyltransferase FtsW</fullName>
        <ecNumber evidence="14">2.4.99.28</ecNumber>
    </recommendedName>
    <alternativeName>
        <fullName evidence="13">Cell division protein FtsW</fullName>
    </alternativeName>
    <alternativeName>
        <fullName evidence="10">Cell wall polymerase</fullName>
    </alternativeName>
    <alternativeName>
        <fullName evidence="9">Peptidoglycan polymerase</fullName>
    </alternativeName>
</protein>
<dbReference type="GO" id="GO:0008360">
    <property type="term" value="P:regulation of cell shape"/>
    <property type="evidence" value="ECO:0007669"/>
    <property type="project" value="UniProtKB-KW"/>
</dbReference>
<dbReference type="AlphaFoldDB" id="A0A0D8J9K2"/>
<evidence type="ECO:0000256" key="8">
    <source>
        <dbReference type="ARBA" id="ARBA00023136"/>
    </source>
</evidence>
<reference evidence="17 18" key="1">
    <citation type="submission" date="2014-09" db="EMBL/GenBank/DDBJ databases">
        <title>Draft Genome Sequence of Draconibacterium sp. JN14CK-3.</title>
        <authorList>
            <person name="Dong C."/>
            <person name="Lai Q."/>
            <person name="Shao Z."/>
        </authorList>
    </citation>
    <scope>NUCLEOTIDE SEQUENCE [LARGE SCALE GENOMIC DNA]</scope>
    <source>
        <strain evidence="17 18">JN14CK-3</strain>
    </source>
</reference>
<feature type="transmembrane region" description="Helical" evidence="16">
    <location>
        <begin position="54"/>
        <end position="73"/>
    </location>
</feature>
<keyword evidence="3" id="KW-0808">Transferase</keyword>
<dbReference type="InterPro" id="IPR001182">
    <property type="entry name" value="FtsW/RodA"/>
</dbReference>
<evidence type="ECO:0000256" key="16">
    <source>
        <dbReference type="SAM" id="Phobius"/>
    </source>
</evidence>
<dbReference type="STRING" id="1544798.LH29_18035"/>
<comment type="caution">
    <text evidence="17">The sequence shown here is derived from an EMBL/GenBank/DDBJ whole genome shotgun (WGS) entry which is preliminary data.</text>
</comment>
<dbReference type="Proteomes" id="UP000032544">
    <property type="component" value="Unassembled WGS sequence"/>
</dbReference>
<dbReference type="OrthoDB" id="9812661at2"/>
<dbReference type="PANTHER" id="PTHR30474">
    <property type="entry name" value="CELL CYCLE PROTEIN"/>
    <property type="match status" value="1"/>
</dbReference>
<keyword evidence="5" id="KW-0133">Cell shape</keyword>
<keyword evidence="7 16" id="KW-1133">Transmembrane helix</keyword>
<dbReference type="GO" id="GO:0015648">
    <property type="term" value="F:lipid-linked peptidoglycan transporter activity"/>
    <property type="evidence" value="ECO:0007669"/>
    <property type="project" value="TreeGrafter"/>
</dbReference>
<gene>
    <name evidence="17" type="ORF">LH29_18035</name>
</gene>
<feature type="transmembrane region" description="Helical" evidence="16">
    <location>
        <begin position="278"/>
        <end position="304"/>
    </location>
</feature>
<comment type="similarity">
    <text evidence="11">Belongs to the SEDS family. FtsW subfamily.</text>
</comment>
<evidence type="ECO:0000256" key="13">
    <source>
        <dbReference type="ARBA" id="ARBA00041418"/>
    </source>
</evidence>
<proteinExistence type="inferred from homology"/>
<feature type="transmembrane region" description="Helical" evidence="16">
    <location>
        <begin position="152"/>
        <end position="179"/>
    </location>
</feature>
<feature type="transmembrane region" description="Helical" evidence="16">
    <location>
        <begin position="351"/>
        <end position="372"/>
    </location>
</feature>
<keyword evidence="4 16" id="KW-0812">Transmembrane</keyword>
<dbReference type="GO" id="GO:0009252">
    <property type="term" value="P:peptidoglycan biosynthetic process"/>
    <property type="evidence" value="ECO:0007669"/>
    <property type="project" value="UniProtKB-KW"/>
</dbReference>
<evidence type="ECO:0000256" key="12">
    <source>
        <dbReference type="ARBA" id="ARBA00041185"/>
    </source>
</evidence>
<evidence type="ECO:0000256" key="10">
    <source>
        <dbReference type="ARBA" id="ARBA00033270"/>
    </source>
</evidence>
<feature type="transmembrane region" description="Helical" evidence="16">
    <location>
        <begin position="14"/>
        <end position="42"/>
    </location>
</feature>
<comment type="subcellular location">
    <subcellularLocation>
        <location evidence="1">Membrane</location>
        <topology evidence="1">Multi-pass membrane protein</topology>
    </subcellularLocation>
</comment>
<dbReference type="Pfam" id="PF01098">
    <property type="entry name" value="FTSW_RODA_SPOVE"/>
    <property type="match status" value="1"/>
</dbReference>
<dbReference type="EC" id="2.4.99.28" evidence="14"/>
<feature type="transmembrane region" description="Helical" evidence="16">
    <location>
        <begin position="316"/>
        <end position="339"/>
    </location>
</feature>
<dbReference type="RefSeq" id="WP_045032180.1">
    <property type="nucleotide sequence ID" value="NZ_JRHC01000005.1"/>
</dbReference>
<evidence type="ECO:0000256" key="2">
    <source>
        <dbReference type="ARBA" id="ARBA00022676"/>
    </source>
</evidence>
<dbReference type="GO" id="GO:0008955">
    <property type="term" value="F:peptidoglycan glycosyltransferase activity"/>
    <property type="evidence" value="ECO:0007669"/>
    <property type="project" value="UniProtKB-EC"/>
</dbReference>
<comment type="catalytic activity">
    <reaction evidence="15">
        <text>[GlcNAc-(1-&gt;4)-Mur2Ac(oyl-L-Ala-gamma-D-Glu-L-Lys-D-Ala-D-Ala)](n)-di-trans,octa-cis-undecaprenyl diphosphate + beta-D-GlcNAc-(1-&gt;4)-Mur2Ac(oyl-L-Ala-gamma-D-Glu-L-Lys-D-Ala-D-Ala)-di-trans,octa-cis-undecaprenyl diphosphate = [GlcNAc-(1-&gt;4)-Mur2Ac(oyl-L-Ala-gamma-D-Glu-L-Lys-D-Ala-D-Ala)](n+1)-di-trans,octa-cis-undecaprenyl diphosphate + di-trans,octa-cis-undecaprenyl diphosphate + H(+)</text>
        <dbReference type="Rhea" id="RHEA:23708"/>
        <dbReference type="Rhea" id="RHEA-COMP:9602"/>
        <dbReference type="Rhea" id="RHEA-COMP:9603"/>
        <dbReference type="ChEBI" id="CHEBI:15378"/>
        <dbReference type="ChEBI" id="CHEBI:58405"/>
        <dbReference type="ChEBI" id="CHEBI:60033"/>
        <dbReference type="ChEBI" id="CHEBI:78435"/>
        <dbReference type="EC" id="2.4.99.28"/>
    </reaction>
</comment>
<evidence type="ECO:0000256" key="11">
    <source>
        <dbReference type="ARBA" id="ARBA00038053"/>
    </source>
</evidence>
<evidence type="ECO:0000256" key="6">
    <source>
        <dbReference type="ARBA" id="ARBA00022984"/>
    </source>
</evidence>
<accession>A0A0D8J9K2</accession>
<dbReference type="EMBL" id="JRHC01000005">
    <property type="protein sequence ID" value="KJF42463.1"/>
    <property type="molecule type" value="Genomic_DNA"/>
</dbReference>
<dbReference type="GO" id="GO:0032153">
    <property type="term" value="C:cell division site"/>
    <property type="evidence" value="ECO:0007669"/>
    <property type="project" value="TreeGrafter"/>
</dbReference>
<evidence type="ECO:0000313" key="17">
    <source>
        <dbReference type="EMBL" id="KJF42463.1"/>
    </source>
</evidence>
<organism evidence="17 18">
    <name type="scientific">Draconibacterium sediminis</name>
    <dbReference type="NCBI Taxonomy" id="1544798"/>
    <lineage>
        <taxon>Bacteria</taxon>
        <taxon>Pseudomonadati</taxon>
        <taxon>Bacteroidota</taxon>
        <taxon>Bacteroidia</taxon>
        <taxon>Marinilabiliales</taxon>
        <taxon>Prolixibacteraceae</taxon>
        <taxon>Draconibacterium</taxon>
    </lineage>
</organism>
<keyword evidence="8 16" id="KW-0472">Membrane</keyword>
<dbReference type="GO" id="GO:0005886">
    <property type="term" value="C:plasma membrane"/>
    <property type="evidence" value="ECO:0007669"/>
    <property type="project" value="TreeGrafter"/>
</dbReference>
<keyword evidence="6" id="KW-0573">Peptidoglycan synthesis</keyword>
<feature type="transmembrane region" description="Helical" evidence="16">
    <location>
        <begin position="79"/>
        <end position="98"/>
    </location>
</feature>
<evidence type="ECO:0000256" key="14">
    <source>
        <dbReference type="ARBA" id="ARBA00044770"/>
    </source>
</evidence>
<keyword evidence="2" id="KW-0328">Glycosyltransferase</keyword>
<dbReference type="GO" id="GO:0051301">
    <property type="term" value="P:cell division"/>
    <property type="evidence" value="ECO:0007669"/>
    <property type="project" value="InterPro"/>
</dbReference>
<dbReference type="PATRIC" id="fig|1544798.3.peg.3777"/>
<evidence type="ECO:0000256" key="4">
    <source>
        <dbReference type="ARBA" id="ARBA00022692"/>
    </source>
</evidence>
<feature type="transmembrane region" description="Helical" evidence="16">
    <location>
        <begin position="191"/>
        <end position="210"/>
    </location>
</feature>
<evidence type="ECO:0000256" key="7">
    <source>
        <dbReference type="ARBA" id="ARBA00022989"/>
    </source>
</evidence>
<evidence type="ECO:0000313" key="18">
    <source>
        <dbReference type="Proteomes" id="UP000032544"/>
    </source>
</evidence>